<evidence type="ECO:0000256" key="6">
    <source>
        <dbReference type="PIRNR" id="PIRNR002854"/>
    </source>
</evidence>
<keyword evidence="4" id="KW-0564">Palmitate</keyword>
<dbReference type="EMBL" id="JBHSGS010000046">
    <property type="protein sequence ID" value="MFC4719766.1"/>
    <property type="molecule type" value="Genomic_DNA"/>
</dbReference>
<dbReference type="PANTHER" id="PTHR30429:SF0">
    <property type="entry name" value="METHIONINE-BINDING LIPOPROTEIN METQ"/>
    <property type="match status" value="1"/>
</dbReference>
<evidence type="ECO:0000256" key="5">
    <source>
        <dbReference type="ARBA" id="ARBA00023288"/>
    </source>
</evidence>
<reference evidence="9" key="1">
    <citation type="journal article" date="2019" name="Int. J. Syst. Evol. Microbiol.">
        <title>The Global Catalogue of Microorganisms (GCM) 10K type strain sequencing project: providing services to taxonomists for standard genome sequencing and annotation.</title>
        <authorList>
            <consortium name="The Broad Institute Genomics Platform"/>
            <consortium name="The Broad Institute Genome Sequencing Center for Infectious Disease"/>
            <person name="Wu L."/>
            <person name="Ma J."/>
        </authorList>
    </citation>
    <scope>NUCLEOTIDE SEQUENCE [LARGE SCALE GENOMIC DNA]</scope>
    <source>
        <strain evidence="9">CGMCC 1.19032</strain>
    </source>
</reference>
<dbReference type="RefSeq" id="WP_204653182.1">
    <property type="nucleotide sequence ID" value="NZ_JAFBFD010000006.1"/>
</dbReference>
<evidence type="ECO:0000256" key="7">
    <source>
        <dbReference type="SAM" id="SignalP"/>
    </source>
</evidence>
<feature type="chain" id="PRO_5047146301" description="Lipoprotein" evidence="7">
    <location>
        <begin position="22"/>
        <end position="281"/>
    </location>
</feature>
<dbReference type="InterPro" id="IPR004872">
    <property type="entry name" value="Lipoprotein_NlpA"/>
</dbReference>
<dbReference type="SUPFAM" id="SSF53850">
    <property type="entry name" value="Periplasmic binding protein-like II"/>
    <property type="match status" value="1"/>
</dbReference>
<evidence type="ECO:0000256" key="3">
    <source>
        <dbReference type="ARBA" id="ARBA00023136"/>
    </source>
</evidence>
<organism evidence="8 9">
    <name type="scientific">Enterococcus lemanii</name>
    <dbReference type="NCBI Taxonomy" id="1159752"/>
    <lineage>
        <taxon>Bacteria</taxon>
        <taxon>Bacillati</taxon>
        <taxon>Bacillota</taxon>
        <taxon>Bacilli</taxon>
        <taxon>Lactobacillales</taxon>
        <taxon>Enterococcaceae</taxon>
        <taxon>Enterococcus</taxon>
    </lineage>
</organism>
<dbReference type="PIRSF" id="PIRSF002854">
    <property type="entry name" value="MetQ"/>
    <property type="match status" value="1"/>
</dbReference>
<feature type="signal peptide" evidence="7">
    <location>
        <begin position="1"/>
        <end position="21"/>
    </location>
</feature>
<keyword evidence="5 6" id="KW-0449">Lipoprotein</keyword>
<dbReference type="PROSITE" id="PS51257">
    <property type="entry name" value="PROKAR_LIPOPROTEIN"/>
    <property type="match status" value="1"/>
</dbReference>
<gene>
    <name evidence="8" type="ORF">ACFO5I_08480</name>
</gene>
<evidence type="ECO:0000256" key="4">
    <source>
        <dbReference type="ARBA" id="ARBA00023139"/>
    </source>
</evidence>
<keyword evidence="9" id="KW-1185">Reference proteome</keyword>
<comment type="caution">
    <text evidence="8">The sequence shown here is derived from an EMBL/GenBank/DDBJ whole genome shotgun (WGS) entry which is preliminary data.</text>
</comment>
<dbReference type="Gene3D" id="3.40.190.10">
    <property type="entry name" value="Periplasmic binding protein-like II"/>
    <property type="match status" value="2"/>
</dbReference>
<comment type="similarity">
    <text evidence="6">Belongs to the nlpA lipoprotein family.</text>
</comment>
<keyword evidence="2 7" id="KW-0732">Signal</keyword>
<evidence type="ECO:0000313" key="9">
    <source>
        <dbReference type="Proteomes" id="UP001595969"/>
    </source>
</evidence>
<sequence length="281" mass="30353">MKKWNKVIRFSLLGAAILGLAACGKGTDSGVGSSDKNELEVLKIGATSTPHAEILEQVKTDLKEKGYDLEITVFDDYVLPNLAVEDGSLDANFFQHQPYLEKFNEENNTNLVSVAKVHFEPLGIYPGKTKDLTEIAEGAQISIPNDSTNGGRALLLLQAAGLIELKEGVGISATVNDITKNDYKIEIVELEAAQLPRSVGDVDFSVINANYALEGGFNVEKDALKAEDKSSDAAETFGNVIAVRSGEENESKITALVEALKTDKISKFINDHYEGSVISLF</sequence>
<accession>A0ABV9MUT4</accession>
<protein>
    <recommendedName>
        <fullName evidence="6">Lipoprotein</fullName>
    </recommendedName>
</protein>
<evidence type="ECO:0000256" key="2">
    <source>
        <dbReference type="ARBA" id="ARBA00022729"/>
    </source>
</evidence>
<dbReference type="Proteomes" id="UP001595969">
    <property type="component" value="Unassembled WGS sequence"/>
</dbReference>
<dbReference type="Pfam" id="PF03180">
    <property type="entry name" value="Lipoprotein_9"/>
    <property type="match status" value="1"/>
</dbReference>
<keyword evidence="3" id="KW-0472">Membrane</keyword>
<name>A0ABV9MUT4_9ENTE</name>
<dbReference type="CDD" id="cd13597">
    <property type="entry name" value="PBP2_lipoprotein_Tp32"/>
    <property type="match status" value="1"/>
</dbReference>
<proteinExistence type="inferred from homology"/>
<evidence type="ECO:0000256" key="1">
    <source>
        <dbReference type="ARBA" id="ARBA00004635"/>
    </source>
</evidence>
<evidence type="ECO:0000313" key="8">
    <source>
        <dbReference type="EMBL" id="MFC4719766.1"/>
    </source>
</evidence>
<dbReference type="PANTHER" id="PTHR30429">
    <property type="entry name" value="D-METHIONINE-BINDING LIPOPROTEIN METQ"/>
    <property type="match status" value="1"/>
</dbReference>
<comment type="subcellular location">
    <subcellularLocation>
        <location evidence="1">Membrane</location>
        <topology evidence="1">Lipid-anchor</topology>
    </subcellularLocation>
</comment>